<accession>A0AAE3EMD5</accession>
<feature type="transmembrane region" description="Helical" evidence="1">
    <location>
        <begin position="394"/>
        <end position="418"/>
    </location>
</feature>
<dbReference type="SUPFAM" id="SSF82693">
    <property type="entry name" value="Multidrug efflux transporter AcrB pore domain, PN1, PN2, PC1 and PC2 subdomains"/>
    <property type="match status" value="3"/>
</dbReference>
<dbReference type="GO" id="GO:0042910">
    <property type="term" value="F:xenobiotic transmembrane transporter activity"/>
    <property type="evidence" value="ECO:0007669"/>
    <property type="project" value="TreeGrafter"/>
</dbReference>
<dbReference type="Gene3D" id="3.30.70.1430">
    <property type="entry name" value="Multidrug efflux transporter AcrB pore domain"/>
    <property type="match status" value="2"/>
</dbReference>
<feature type="transmembrane region" description="Helical" evidence="1">
    <location>
        <begin position="342"/>
        <end position="361"/>
    </location>
</feature>
<feature type="transmembrane region" description="Helical" evidence="1">
    <location>
        <begin position="439"/>
        <end position="462"/>
    </location>
</feature>
<dbReference type="PRINTS" id="PR00702">
    <property type="entry name" value="ACRIFLAVINRP"/>
</dbReference>
<protein>
    <submittedName>
        <fullName evidence="2">Efflux RND transporter permease subunit</fullName>
    </submittedName>
</protein>
<keyword evidence="1" id="KW-0472">Membrane</keyword>
<dbReference type="PANTHER" id="PTHR32063">
    <property type="match status" value="1"/>
</dbReference>
<dbReference type="Gene3D" id="3.30.2090.10">
    <property type="entry name" value="Multidrug efflux transporter AcrB TolC docking domain, DN and DC subdomains"/>
    <property type="match status" value="2"/>
</dbReference>
<keyword evidence="1" id="KW-1133">Transmembrane helix</keyword>
<gene>
    <name evidence="2" type="ORF">K7J14_15665</name>
</gene>
<keyword evidence="3" id="KW-1185">Reference proteome</keyword>
<dbReference type="AlphaFoldDB" id="A0AAE3EMD5"/>
<dbReference type="Pfam" id="PF00873">
    <property type="entry name" value="ACR_tran"/>
    <property type="match status" value="1"/>
</dbReference>
<feature type="transmembrane region" description="Helical" evidence="1">
    <location>
        <begin position="996"/>
        <end position="1021"/>
    </location>
</feature>
<feature type="transmembrane region" description="Helical" evidence="1">
    <location>
        <begin position="918"/>
        <end position="939"/>
    </location>
</feature>
<dbReference type="Proteomes" id="UP001198163">
    <property type="component" value="Unassembled WGS sequence"/>
</dbReference>
<reference evidence="2" key="1">
    <citation type="submission" date="2021-08" db="EMBL/GenBank/DDBJ databases">
        <title>Comparative analyses of Brucepasteria parasyntrophica and Teretinema zuelzerae.</title>
        <authorList>
            <person name="Song Y."/>
            <person name="Brune A."/>
        </authorList>
    </citation>
    <scope>NUCLEOTIDE SEQUENCE</scope>
    <source>
        <strain evidence="2">DSM 1903</strain>
    </source>
</reference>
<dbReference type="Gene3D" id="3.30.70.1440">
    <property type="entry name" value="Multidrug efflux transporter AcrB pore domain"/>
    <property type="match status" value="1"/>
</dbReference>
<feature type="transmembrane region" description="Helical" evidence="1">
    <location>
        <begin position="546"/>
        <end position="571"/>
    </location>
</feature>
<dbReference type="SUPFAM" id="SSF82714">
    <property type="entry name" value="Multidrug efflux transporter AcrB TolC docking domain, DN and DC subdomains"/>
    <property type="match status" value="2"/>
</dbReference>
<feature type="transmembrane region" description="Helical" evidence="1">
    <location>
        <begin position="892"/>
        <end position="912"/>
    </location>
</feature>
<proteinExistence type="predicted"/>
<dbReference type="PANTHER" id="PTHR32063:SF0">
    <property type="entry name" value="SWARMING MOTILITY PROTEIN SWRC"/>
    <property type="match status" value="1"/>
</dbReference>
<name>A0AAE3EMD5_9SPIR</name>
<feature type="transmembrane region" description="Helical" evidence="1">
    <location>
        <begin position="474"/>
        <end position="496"/>
    </location>
</feature>
<comment type="caution">
    <text evidence="2">The sequence shown here is derived from an EMBL/GenBank/DDBJ whole genome shotgun (WGS) entry which is preliminary data.</text>
</comment>
<feature type="transmembrane region" description="Helical" evidence="1">
    <location>
        <begin position="368"/>
        <end position="388"/>
    </location>
</feature>
<feature type="transmembrane region" description="Helical" evidence="1">
    <location>
        <begin position="967"/>
        <end position="984"/>
    </location>
</feature>
<dbReference type="Gene3D" id="1.20.1640.10">
    <property type="entry name" value="Multidrug efflux transporter AcrB transmembrane domain"/>
    <property type="match status" value="2"/>
</dbReference>
<dbReference type="GO" id="GO:0005886">
    <property type="term" value="C:plasma membrane"/>
    <property type="evidence" value="ECO:0007669"/>
    <property type="project" value="TreeGrafter"/>
</dbReference>
<feature type="transmembrane region" description="Helical" evidence="1">
    <location>
        <begin position="12"/>
        <end position="37"/>
    </location>
</feature>
<sequence length="1044" mass="111939">MKISELSVRQPVTISMLFALICVVSAIFVPRLGVALFPSVTFPMLSVSTTYGNVGPAEVEQNVTKLLESRLSVVSGLKSMTSTSSAGRSNISLEFGYDTDLTEASDAINQILSRVVRMLPDECDTPILRKFDINSMPIMRLTVRGDLPISELKALAEDKIAPLLERVDGVAATNVSGGANKIIRVDVTENRLRAYGLTLSGIASSLAVRNIQSSGGTMTEDGKNYQIFVDEKFRTLDDIRQTVVAGVSIPAVGSSVTRSNVVRLEDVAEVSDSYDYSGNAVYIDGVPGLYISVTNETDSNSTSVAEAVRDAIPEINALLPFGVELSVLSDNTTMISSTMNEVYNSALQGAVLAMLVILLFLRSMKGTLIIGLSMPISILVTLLGMSLLDLTLNMMTMTGLILGIGMIVDSSIVVLDNIHRYREKGDNSAVAAIKGSGEVVIAITASTLTTLCVFLPVLIYKAELENLGQMFGDMVVTVVLSLTVSLFVSITLVPALSGSILRLNTRVQKPLRNPVVRRIDEAIERLFQRIEVGYARSLSFALRNRLLVLTFVAMLFGLSVIQFLSLGLSFAPQARTDDSVTISLTLPEGTDNSITEAILFQAQEIIVQKVKGYKSLILTVGTGNTGSIQITLPDIKKQTITPEEVRNLVQKDLAGIPGATFLFTAGRSFRPGSAIDVRLSSEDQTAVADTAARVVEILKGIPGLTEVKTDLEGGSPQYTVVVDRDRAAAFGVSVSAISSEIQAALNGIQSTTIQYGNEEVSIRVYLPDYEISSLSDLTRLSVKGTKGMVSLDNLVSFQSTTAPRTISREEGLRVNHVTAALELGTTANRLQPIVEKAIAEKLALPDSVALDYGGEAQDLSKSGGTMLLVILIAVILVFIVMAAQFESLVDPLIILVSIPLLLIGVVAVYTVSGQAFNLFSAVGIVALVGIVVNNGIVLVDYTNGLMKNKIPVGDACIAAARNRLRPILMTTLTTVFATIPMGFFPGEGGEQMQPIGVTIVGGILSGAVLTLFVTPIMYTLLNKRREKRFYDPDSLQNMLENYQS</sequence>
<dbReference type="RefSeq" id="WP_230758599.1">
    <property type="nucleotide sequence ID" value="NZ_JAINWA010000003.1"/>
</dbReference>
<evidence type="ECO:0000313" key="3">
    <source>
        <dbReference type="Proteomes" id="UP001198163"/>
    </source>
</evidence>
<evidence type="ECO:0000313" key="2">
    <source>
        <dbReference type="EMBL" id="MCD1656138.1"/>
    </source>
</evidence>
<dbReference type="InterPro" id="IPR001036">
    <property type="entry name" value="Acrflvin-R"/>
</dbReference>
<keyword evidence="1" id="KW-0812">Transmembrane</keyword>
<organism evidence="2 3">
    <name type="scientific">Teretinema zuelzerae</name>
    <dbReference type="NCBI Taxonomy" id="156"/>
    <lineage>
        <taxon>Bacteria</taxon>
        <taxon>Pseudomonadati</taxon>
        <taxon>Spirochaetota</taxon>
        <taxon>Spirochaetia</taxon>
        <taxon>Spirochaetales</taxon>
        <taxon>Treponemataceae</taxon>
        <taxon>Teretinema</taxon>
    </lineage>
</organism>
<dbReference type="InterPro" id="IPR027463">
    <property type="entry name" value="AcrB_DN_DC_subdom"/>
</dbReference>
<dbReference type="Gene3D" id="3.30.70.1320">
    <property type="entry name" value="Multidrug efflux transporter AcrB pore domain like"/>
    <property type="match status" value="1"/>
</dbReference>
<feature type="transmembrane region" description="Helical" evidence="1">
    <location>
        <begin position="866"/>
        <end position="885"/>
    </location>
</feature>
<dbReference type="EMBL" id="JAINWA010000003">
    <property type="protein sequence ID" value="MCD1656138.1"/>
    <property type="molecule type" value="Genomic_DNA"/>
</dbReference>
<dbReference type="SUPFAM" id="SSF82866">
    <property type="entry name" value="Multidrug efflux transporter AcrB transmembrane domain"/>
    <property type="match status" value="2"/>
</dbReference>
<evidence type="ECO:0000256" key="1">
    <source>
        <dbReference type="SAM" id="Phobius"/>
    </source>
</evidence>